<name>A0A939TMM6_9MICO</name>
<comment type="caution">
    <text evidence="3">The sequence shown here is derived from an EMBL/GenBank/DDBJ whole genome shotgun (WGS) entry which is preliminary data.</text>
</comment>
<dbReference type="Proteomes" id="UP000668403">
    <property type="component" value="Unassembled WGS sequence"/>
</dbReference>
<accession>A0A939TMM6</accession>
<dbReference type="PROSITE" id="PS00504">
    <property type="entry name" value="FRD_SDH_FAD_BINDING"/>
    <property type="match status" value="1"/>
</dbReference>
<dbReference type="EMBL" id="JAGFBF010000004">
    <property type="protein sequence ID" value="MBO2989623.1"/>
    <property type="molecule type" value="Genomic_DNA"/>
</dbReference>
<dbReference type="RefSeq" id="WP_208237985.1">
    <property type="nucleotide sequence ID" value="NZ_BAAAQU010000001.1"/>
</dbReference>
<protein>
    <submittedName>
        <fullName evidence="3">Phosphotransferase</fullName>
    </submittedName>
</protein>
<dbReference type="Pfam" id="PF01636">
    <property type="entry name" value="APH"/>
    <property type="match status" value="1"/>
</dbReference>
<evidence type="ECO:0000259" key="2">
    <source>
        <dbReference type="Pfam" id="PF01636"/>
    </source>
</evidence>
<sequence length="409" mass="44247">MASTPLTLAALATSAVPGLIVHGARTHTSGAEGGYTSVVVTAESEELIVRIPRTPSAETEQSAELLGLAALTSGARARLPFAVPEARGVTRSGDTRAVVTTFLAGAHIADDSLDPGAYLLQPIADMLSAIHELPHSIVIQGGLTIRSAQDVRLETARFVERAGATRLLPQTVQHRWQQLLRQQELWDFAPTAIHGSLTLDRLLVAEDEVTGVLGWGEFSIGDPASDLAWLLASGSEVFDSVVARYGQQRDTGHRGHLRTRAVLYHELEIARWLMHGLDTRDQTIIDDAVAMLDRLVDRLTSIPEPRTRSAAIGEAELSQLLDDVPRVDDGRSDTAEYEALDEDRVFAADTDFIEPLDTTAADEADVPDVQETAGFDPLADPEETPEVAPVRIRSDDNASEPEDAPDRDR</sequence>
<dbReference type="InterPro" id="IPR011009">
    <property type="entry name" value="Kinase-like_dom_sf"/>
</dbReference>
<evidence type="ECO:0000313" key="3">
    <source>
        <dbReference type="EMBL" id="MBO2989623.1"/>
    </source>
</evidence>
<reference evidence="3" key="1">
    <citation type="submission" date="2021-03" db="EMBL/GenBank/DDBJ databases">
        <title>Leucobacter chromiisoli sp. nov., isolated from chromium-containing soil of chemical plant.</title>
        <authorList>
            <person name="Xu Z."/>
        </authorList>
    </citation>
    <scope>NUCLEOTIDE SEQUENCE</scope>
    <source>
        <strain evidence="3">K 70/01</strain>
    </source>
</reference>
<evidence type="ECO:0000313" key="4">
    <source>
        <dbReference type="Proteomes" id="UP000668403"/>
    </source>
</evidence>
<feature type="domain" description="Aminoglycoside phosphotransferase" evidence="2">
    <location>
        <begin position="33"/>
        <end position="254"/>
    </location>
</feature>
<dbReference type="AlphaFoldDB" id="A0A939TMM6"/>
<feature type="region of interest" description="Disordered" evidence="1">
    <location>
        <begin position="372"/>
        <end position="409"/>
    </location>
</feature>
<dbReference type="InterPro" id="IPR003952">
    <property type="entry name" value="FRD_SDH_FAD_BS"/>
</dbReference>
<evidence type="ECO:0000256" key="1">
    <source>
        <dbReference type="SAM" id="MobiDB-lite"/>
    </source>
</evidence>
<dbReference type="Gene3D" id="3.90.1200.10">
    <property type="match status" value="1"/>
</dbReference>
<gene>
    <name evidence="3" type="ORF">J4H85_06390</name>
</gene>
<dbReference type="SUPFAM" id="SSF56112">
    <property type="entry name" value="Protein kinase-like (PK-like)"/>
    <property type="match status" value="1"/>
</dbReference>
<keyword evidence="4" id="KW-1185">Reference proteome</keyword>
<proteinExistence type="predicted"/>
<dbReference type="InterPro" id="IPR002575">
    <property type="entry name" value="Aminoglycoside_PTrfase"/>
</dbReference>
<organism evidence="3 4">
    <name type="scientific">Leucobacter tardus</name>
    <dbReference type="NCBI Taxonomy" id="501483"/>
    <lineage>
        <taxon>Bacteria</taxon>
        <taxon>Bacillati</taxon>
        <taxon>Actinomycetota</taxon>
        <taxon>Actinomycetes</taxon>
        <taxon>Micrococcales</taxon>
        <taxon>Microbacteriaceae</taxon>
        <taxon>Leucobacter</taxon>
    </lineage>
</organism>
<dbReference type="GO" id="GO:0016491">
    <property type="term" value="F:oxidoreductase activity"/>
    <property type="evidence" value="ECO:0007669"/>
    <property type="project" value="InterPro"/>
</dbReference>